<reference evidence="8" key="1">
    <citation type="journal article" date="2020" name="Stud. Mycol.">
        <title>101 Dothideomycetes genomes: a test case for predicting lifestyles and emergence of pathogens.</title>
        <authorList>
            <person name="Haridas S."/>
            <person name="Albert R."/>
            <person name="Binder M."/>
            <person name="Bloem J."/>
            <person name="Labutti K."/>
            <person name="Salamov A."/>
            <person name="Andreopoulos B."/>
            <person name="Baker S."/>
            <person name="Barry K."/>
            <person name="Bills G."/>
            <person name="Bluhm B."/>
            <person name="Cannon C."/>
            <person name="Castanera R."/>
            <person name="Culley D."/>
            <person name="Daum C."/>
            <person name="Ezra D."/>
            <person name="Gonzalez J."/>
            <person name="Henrissat B."/>
            <person name="Kuo A."/>
            <person name="Liang C."/>
            <person name="Lipzen A."/>
            <person name="Lutzoni F."/>
            <person name="Magnuson J."/>
            <person name="Mondo S."/>
            <person name="Nolan M."/>
            <person name="Ohm R."/>
            <person name="Pangilinan J."/>
            <person name="Park H.-J."/>
            <person name="Ramirez L."/>
            <person name="Alfaro M."/>
            <person name="Sun H."/>
            <person name="Tritt A."/>
            <person name="Yoshinaga Y."/>
            <person name="Zwiers L.-H."/>
            <person name="Turgeon B."/>
            <person name="Goodwin S."/>
            <person name="Spatafora J."/>
            <person name="Crous P."/>
            <person name="Grigoriev I."/>
        </authorList>
    </citation>
    <scope>NUCLEOTIDE SEQUENCE</scope>
    <source>
        <strain evidence="8">CBS 279.74</strain>
    </source>
</reference>
<name>A0A6G1JXX3_9PLEO</name>
<evidence type="ECO:0000259" key="7">
    <source>
        <dbReference type="PROSITE" id="PS50865"/>
    </source>
</evidence>
<keyword evidence="1" id="KW-0479">Metal-binding</keyword>
<dbReference type="Gene3D" id="6.10.140.2220">
    <property type="match status" value="1"/>
</dbReference>
<accession>A0A6G1JXX3</accession>
<evidence type="ECO:0000256" key="2">
    <source>
        <dbReference type="ARBA" id="ARBA00022771"/>
    </source>
</evidence>
<dbReference type="Pfam" id="PF01753">
    <property type="entry name" value="zf-MYND"/>
    <property type="match status" value="1"/>
</dbReference>
<evidence type="ECO:0000313" key="8">
    <source>
        <dbReference type="EMBL" id="KAF2705398.1"/>
    </source>
</evidence>
<evidence type="ECO:0000256" key="3">
    <source>
        <dbReference type="ARBA" id="ARBA00022833"/>
    </source>
</evidence>
<dbReference type="SUPFAM" id="SSF144232">
    <property type="entry name" value="HIT/MYND zinc finger-like"/>
    <property type="match status" value="1"/>
</dbReference>
<keyword evidence="9" id="KW-1185">Reference proteome</keyword>
<organism evidence="8 9">
    <name type="scientific">Pleomassaria siparia CBS 279.74</name>
    <dbReference type="NCBI Taxonomy" id="1314801"/>
    <lineage>
        <taxon>Eukaryota</taxon>
        <taxon>Fungi</taxon>
        <taxon>Dikarya</taxon>
        <taxon>Ascomycota</taxon>
        <taxon>Pezizomycotina</taxon>
        <taxon>Dothideomycetes</taxon>
        <taxon>Pleosporomycetidae</taxon>
        <taxon>Pleosporales</taxon>
        <taxon>Pleomassariaceae</taxon>
        <taxon>Pleomassaria</taxon>
    </lineage>
</organism>
<dbReference type="PROSITE" id="PS01360">
    <property type="entry name" value="ZF_MYND_1"/>
    <property type="match status" value="1"/>
</dbReference>
<gene>
    <name evidence="8" type="ORF">K504DRAFT_388264</name>
</gene>
<feature type="domain" description="MYND-type" evidence="7">
    <location>
        <begin position="12"/>
        <end position="49"/>
    </location>
</feature>
<proteinExistence type="predicted"/>
<keyword evidence="3" id="KW-0862">Zinc</keyword>
<evidence type="ECO:0000256" key="5">
    <source>
        <dbReference type="SAM" id="Coils"/>
    </source>
</evidence>
<feature type="region of interest" description="Disordered" evidence="6">
    <location>
        <begin position="215"/>
        <end position="237"/>
    </location>
</feature>
<evidence type="ECO:0000256" key="1">
    <source>
        <dbReference type="ARBA" id="ARBA00022723"/>
    </source>
</evidence>
<keyword evidence="5" id="KW-0175">Coiled coil</keyword>
<feature type="coiled-coil region" evidence="5">
    <location>
        <begin position="249"/>
        <end position="276"/>
    </location>
</feature>
<evidence type="ECO:0000256" key="4">
    <source>
        <dbReference type="PROSITE-ProRule" id="PRU00134"/>
    </source>
</evidence>
<dbReference type="EMBL" id="MU005779">
    <property type="protein sequence ID" value="KAF2705398.1"/>
    <property type="molecule type" value="Genomic_DNA"/>
</dbReference>
<evidence type="ECO:0000313" key="9">
    <source>
        <dbReference type="Proteomes" id="UP000799428"/>
    </source>
</evidence>
<dbReference type="InterPro" id="IPR002893">
    <property type="entry name" value="Znf_MYND"/>
</dbReference>
<evidence type="ECO:0000256" key="6">
    <source>
        <dbReference type="SAM" id="MobiDB-lite"/>
    </source>
</evidence>
<dbReference type="Proteomes" id="UP000799428">
    <property type="component" value="Unassembled WGS sequence"/>
</dbReference>
<dbReference type="OrthoDB" id="5952526at2759"/>
<sequence length="344" mass="37910">MADTIPKLITGCYVCDTKSPLSLCTGCKSIKYCGVDHQKLDRPAHKSTCKLIAKKTAALVQERHETALFNAHGGGLASMLGSGSLVDPLLQLAQAQMRIDSQVAVQSGLELLLEMVDITKDAKSGPPNLAPVCFLRLGRDQEAYDFMKWWVASPDPIRPFGPSAQLYQDSKNAKADVFEDMDFFKEKFPSPSFMAAFTLLKLRLLMDLQTLQRSRSRSRSTKVGDKNARGDISDDDDIRSQLTSSAVLNNKTVLQRSDHEKEIADLTRQVEAMYALVQERSANFWPAVLQPGGHLNANANPEAWGFSSTKEMQSVLDAHHKTWIETSGAIKAIEALRSGRGALE</sequence>
<dbReference type="PROSITE" id="PS50865">
    <property type="entry name" value="ZF_MYND_2"/>
    <property type="match status" value="1"/>
</dbReference>
<dbReference type="AlphaFoldDB" id="A0A6G1JXX3"/>
<protein>
    <recommendedName>
        <fullName evidence="7">MYND-type domain-containing protein</fullName>
    </recommendedName>
</protein>
<feature type="compositionally biased region" description="Basic and acidic residues" evidence="6">
    <location>
        <begin position="222"/>
        <end position="232"/>
    </location>
</feature>
<dbReference type="GO" id="GO:0008270">
    <property type="term" value="F:zinc ion binding"/>
    <property type="evidence" value="ECO:0007669"/>
    <property type="project" value="UniProtKB-KW"/>
</dbReference>
<keyword evidence="2 4" id="KW-0863">Zinc-finger</keyword>